<organism evidence="1 2">
    <name type="scientific">Candidatus Aquicultor primus</name>
    <dbReference type="NCBI Taxonomy" id="1797195"/>
    <lineage>
        <taxon>Bacteria</taxon>
        <taxon>Bacillati</taxon>
        <taxon>Actinomycetota</taxon>
        <taxon>Candidatus Aquicultoria</taxon>
        <taxon>Candidatus Aquicultorales</taxon>
        <taxon>Candidatus Aquicultoraceae</taxon>
        <taxon>Candidatus Aquicultor</taxon>
    </lineage>
</organism>
<comment type="caution">
    <text evidence="1">The sequence shown here is derived from an EMBL/GenBank/DDBJ whole genome shotgun (WGS) entry which is preliminary data.</text>
</comment>
<gene>
    <name evidence="1" type="ORF">A2074_04340</name>
</gene>
<reference evidence="1 2" key="1">
    <citation type="journal article" date="2016" name="Nat. Commun.">
        <title>Thousands of microbial genomes shed light on interconnected biogeochemical processes in an aquifer system.</title>
        <authorList>
            <person name="Anantharaman K."/>
            <person name="Brown C.T."/>
            <person name="Hug L.A."/>
            <person name="Sharon I."/>
            <person name="Castelle C.J."/>
            <person name="Probst A.J."/>
            <person name="Thomas B.C."/>
            <person name="Singh A."/>
            <person name="Wilkins M.J."/>
            <person name="Karaoz U."/>
            <person name="Brodie E.L."/>
            <person name="Williams K.H."/>
            <person name="Hubbard S.S."/>
            <person name="Banfield J.F."/>
        </authorList>
    </citation>
    <scope>NUCLEOTIDE SEQUENCE [LARGE SCALE GENOMIC DNA]</scope>
</reference>
<proteinExistence type="predicted"/>
<dbReference type="Proteomes" id="UP000178086">
    <property type="component" value="Unassembled WGS sequence"/>
</dbReference>
<name>A0A1F2UGF2_9ACTN</name>
<sequence>MLYNSYELSRNPTLMFNTTSASGWPQHLYVRDDASIQRLLKLVQNKRAMHLSDVEYEKIQPLERSALSLNFDEKLSSLIILDDGRVTFSIYSSHYRNKSRLHWLRWKIDGFGTRYTGVTFITEPDAAVIKEARGLFQAAKPAQ</sequence>
<dbReference type="EMBL" id="MELI01000104">
    <property type="protein sequence ID" value="OFW32098.1"/>
    <property type="molecule type" value="Genomic_DNA"/>
</dbReference>
<evidence type="ECO:0000313" key="2">
    <source>
        <dbReference type="Proteomes" id="UP000178086"/>
    </source>
</evidence>
<protein>
    <submittedName>
        <fullName evidence="1">Uncharacterized protein</fullName>
    </submittedName>
</protein>
<evidence type="ECO:0000313" key="1">
    <source>
        <dbReference type="EMBL" id="OFW32098.1"/>
    </source>
</evidence>
<dbReference type="AlphaFoldDB" id="A0A1F2UGF2"/>
<accession>A0A1F2UGF2</accession>